<gene>
    <name evidence="2" type="ORF">CDAR_94061</name>
</gene>
<name>A0AAV4NK90_9ARAC</name>
<dbReference type="EMBL" id="BPLQ01001757">
    <property type="protein sequence ID" value="GIX85108.1"/>
    <property type="molecule type" value="Genomic_DNA"/>
</dbReference>
<sequence length="152" mass="16639">MPPVRSLRCGEDPQSGLGSPWSSCGKELSLPLNLQQCQFYELVKNTHFTTASDSADGMVARFFFWEVRGGTSFVLAAGDTVRGGGHQRRVADVAPRCPMKRQEERGVVTDDQNKIARCFRQALFDNSGRRPGPIPSSASSCCLDTVRNGDEV</sequence>
<dbReference type="AlphaFoldDB" id="A0AAV4NK90"/>
<evidence type="ECO:0000256" key="1">
    <source>
        <dbReference type="SAM" id="MobiDB-lite"/>
    </source>
</evidence>
<proteinExistence type="predicted"/>
<accession>A0AAV4NK90</accession>
<evidence type="ECO:0000313" key="2">
    <source>
        <dbReference type="EMBL" id="GIX85108.1"/>
    </source>
</evidence>
<dbReference type="Proteomes" id="UP001054837">
    <property type="component" value="Unassembled WGS sequence"/>
</dbReference>
<protein>
    <submittedName>
        <fullName evidence="2">Uncharacterized protein</fullName>
    </submittedName>
</protein>
<evidence type="ECO:0000313" key="3">
    <source>
        <dbReference type="Proteomes" id="UP001054837"/>
    </source>
</evidence>
<comment type="caution">
    <text evidence="2">The sequence shown here is derived from an EMBL/GenBank/DDBJ whole genome shotgun (WGS) entry which is preliminary data.</text>
</comment>
<reference evidence="2 3" key="1">
    <citation type="submission" date="2021-06" db="EMBL/GenBank/DDBJ databases">
        <title>Caerostris darwini draft genome.</title>
        <authorList>
            <person name="Kono N."/>
            <person name="Arakawa K."/>
        </authorList>
    </citation>
    <scope>NUCLEOTIDE SEQUENCE [LARGE SCALE GENOMIC DNA]</scope>
</reference>
<feature type="region of interest" description="Disordered" evidence="1">
    <location>
        <begin position="1"/>
        <end position="20"/>
    </location>
</feature>
<organism evidence="2 3">
    <name type="scientific">Caerostris darwini</name>
    <dbReference type="NCBI Taxonomy" id="1538125"/>
    <lineage>
        <taxon>Eukaryota</taxon>
        <taxon>Metazoa</taxon>
        <taxon>Ecdysozoa</taxon>
        <taxon>Arthropoda</taxon>
        <taxon>Chelicerata</taxon>
        <taxon>Arachnida</taxon>
        <taxon>Araneae</taxon>
        <taxon>Araneomorphae</taxon>
        <taxon>Entelegynae</taxon>
        <taxon>Araneoidea</taxon>
        <taxon>Araneidae</taxon>
        <taxon>Caerostris</taxon>
    </lineage>
</organism>
<keyword evidence="3" id="KW-1185">Reference proteome</keyword>